<feature type="transmembrane region" description="Helical" evidence="2">
    <location>
        <begin position="280"/>
        <end position="299"/>
    </location>
</feature>
<feature type="region of interest" description="Disordered" evidence="1">
    <location>
        <begin position="696"/>
        <end position="717"/>
    </location>
</feature>
<accession>A0ABS5ZQ26</accession>
<dbReference type="InterPro" id="IPR002656">
    <property type="entry name" value="Acyl_transf_3_dom"/>
</dbReference>
<evidence type="ECO:0000256" key="2">
    <source>
        <dbReference type="SAM" id="Phobius"/>
    </source>
</evidence>
<feature type="transmembrane region" description="Helical" evidence="2">
    <location>
        <begin position="342"/>
        <end position="362"/>
    </location>
</feature>
<keyword evidence="4" id="KW-0012">Acyltransferase</keyword>
<name>A0ABS5ZQ26_9PROT</name>
<dbReference type="SUPFAM" id="SSF52266">
    <property type="entry name" value="SGNH hydrolase"/>
    <property type="match status" value="1"/>
</dbReference>
<dbReference type="RefSeq" id="WP_215863734.1">
    <property type="nucleotide sequence ID" value="NZ_JABELD010000057.1"/>
</dbReference>
<feature type="transmembrane region" description="Helical" evidence="2">
    <location>
        <begin position="157"/>
        <end position="178"/>
    </location>
</feature>
<feature type="transmembrane region" description="Helical" evidence="2">
    <location>
        <begin position="73"/>
        <end position="94"/>
    </location>
</feature>
<keyword evidence="2" id="KW-0472">Membrane</keyword>
<gene>
    <name evidence="4" type="ORF">HJG40_08235</name>
</gene>
<sequence length="717" mass="80655">MLYLDYLKFLAMVGVIGFHVHETITFGSAWFSGGYLGVDVFLFVSGYLIERSMRHTADAGFLNSMRTFFRRRLSRIVIPMLVVTWIVALFGYYFHLTSWEPAIYSSLFVYNFYLIFHHIPYFQTFAMPHPFIGMWFISLLVQLYVLHFFLRKIIRNQYFYVVLMLILMVVATGGAYWLGIHHQLNASYVLPWHGFSYVAGILCFTILNGREPKKISFLFDLLVVMAVLGIVALLLLAPYQNYVIYSLPVLLLTAIYIYAAERSTVFAQMKWQLGGALGEMSYSLYLWNVPVISFLYYFYHGATNYVLVILSVLIILLLSVLTYALVEVSIQNAFGKKARHHFSLQTAFTVALILGLGIAGWYDSVVVNQQFIHEREKNLHLLLYKHYQALKIAQLQKQLLSVRQSGAAALAGPVASTLSTALVSAATASGSFAWQPNPQPEYLYNGQEMRQNPAYPDKQVLVVTDSILLGWSGFVIHQVPNAILDGKVGRQFSRAPSVLQAELTQPQNADIRYIVLELGSNGDVLTQNLDQVMREAGNRKVMLIIPNVPRVWEDEVKKQYLRAKAQYPNVYLLHWDRISHDQYNYFDPDQVHLTWDGAQALVNAMLGKLYTMGYQQPQQVAHAQPVQSGQAHLVATKPLKSGTASTASAVSTASTQSTTAPAHSVAVQPQTQSLPTTRIKPFTIAPLSTASTASVVSNTMPAQRQNTDAYGLDNFQN</sequence>
<feature type="compositionally biased region" description="Polar residues" evidence="1">
    <location>
        <begin position="698"/>
        <end position="717"/>
    </location>
</feature>
<dbReference type="Proteomes" id="UP001197028">
    <property type="component" value="Unassembled WGS sequence"/>
</dbReference>
<dbReference type="EMBL" id="JABELD010000057">
    <property type="protein sequence ID" value="MBU2738774.1"/>
    <property type="molecule type" value="Genomic_DNA"/>
</dbReference>
<feature type="transmembrane region" description="Helical" evidence="2">
    <location>
        <begin position="29"/>
        <end position="49"/>
    </location>
</feature>
<feature type="region of interest" description="Disordered" evidence="1">
    <location>
        <begin position="646"/>
        <end position="673"/>
    </location>
</feature>
<reference evidence="4 5" key="1">
    <citation type="journal article" date="2021" name="ISME J.">
        <title>Genomic evolution of the class Acidithiobacillia: deep-branching Proteobacteria living in extreme acidic conditions.</title>
        <authorList>
            <person name="Moya-Beltran A."/>
            <person name="Beard S."/>
            <person name="Rojas-Villalobos C."/>
            <person name="Issotta F."/>
            <person name="Gallardo Y."/>
            <person name="Ulloa R."/>
            <person name="Giaveno A."/>
            <person name="Degli Esposti M."/>
            <person name="Johnson D.B."/>
            <person name="Quatrini R."/>
        </authorList>
    </citation>
    <scope>NUCLEOTIDE SEQUENCE [LARGE SCALE GENOMIC DNA]</scope>
    <source>
        <strain evidence="4 5">ATCC 19703</strain>
    </source>
</reference>
<proteinExistence type="predicted"/>
<feature type="transmembrane region" description="Helical" evidence="2">
    <location>
        <begin position="131"/>
        <end position="150"/>
    </location>
</feature>
<feature type="compositionally biased region" description="Low complexity" evidence="1">
    <location>
        <begin position="646"/>
        <end position="662"/>
    </location>
</feature>
<keyword evidence="4" id="KW-0808">Transferase</keyword>
<keyword evidence="5" id="KW-1185">Reference proteome</keyword>
<dbReference type="InterPro" id="IPR050879">
    <property type="entry name" value="Acyltransferase_3"/>
</dbReference>
<dbReference type="Pfam" id="PF01757">
    <property type="entry name" value="Acyl_transf_3"/>
    <property type="match status" value="1"/>
</dbReference>
<comment type="caution">
    <text evidence="4">The sequence shown here is derived from an EMBL/GenBank/DDBJ whole genome shotgun (WGS) entry which is preliminary data.</text>
</comment>
<feature type="transmembrane region" description="Helical" evidence="2">
    <location>
        <begin position="242"/>
        <end position="259"/>
    </location>
</feature>
<feature type="transmembrane region" description="Helical" evidence="2">
    <location>
        <begin position="215"/>
        <end position="236"/>
    </location>
</feature>
<feature type="transmembrane region" description="Helical" evidence="2">
    <location>
        <begin position="305"/>
        <end position="330"/>
    </location>
</feature>
<feature type="transmembrane region" description="Helical" evidence="2">
    <location>
        <begin position="190"/>
        <end position="208"/>
    </location>
</feature>
<dbReference type="PANTHER" id="PTHR23028">
    <property type="entry name" value="ACETYLTRANSFERASE"/>
    <property type="match status" value="1"/>
</dbReference>
<feature type="domain" description="Acyltransferase 3" evidence="3">
    <location>
        <begin position="2"/>
        <end position="323"/>
    </location>
</feature>
<protein>
    <submittedName>
        <fullName evidence="4">Acyltransferase</fullName>
    </submittedName>
</protein>
<keyword evidence="2" id="KW-1133">Transmembrane helix</keyword>
<evidence type="ECO:0000259" key="3">
    <source>
        <dbReference type="Pfam" id="PF01757"/>
    </source>
</evidence>
<dbReference type="PANTHER" id="PTHR23028:SF53">
    <property type="entry name" value="ACYL_TRANSF_3 DOMAIN-CONTAINING PROTEIN"/>
    <property type="match status" value="1"/>
</dbReference>
<evidence type="ECO:0000313" key="4">
    <source>
        <dbReference type="EMBL" id="MBU2738774.1"/>
    </source>
</evidence>
<dbReference type="GO" id="GO:0016746">
    <property type="term" value="F:acyltransferase activity"/>
    <property type="evidence" value="ECO:0007669"/>
    <property type="project" value="UniProtKB-KW"/>
</dbReference>
<organism evidence="4 5">
    <name type="scientific">Acidithiobacillus concretivorus</name>
    <dbReference type="NCBI Taxonomy" id="3063952"/>
    <lineage>
        <taxon>Bacteria</taxon>
        <taxon>Pseudomonadati</taxon>
        <taxon>Pseudomonadota</taxon>
        <taxon>Acidithiobacillia</taxon>
        <taxon>Acidithiobacillales</taxon>
        <taxon>Acidithiobacillaceae</taxon>
        <taxon>Acidithiobacillus</taxon>
    </lineage>
</organism>
<evidence type="ECO:0000313" key="5">
    <source>
        <dbReference type="Proteomes" id="UP001197028"/>
    </source>
</evidence>
<keyword evidence="2" id="KW-0812">Transmembrane</keyword>
<evidence type="ECO:0000256" key="1">
    <source>
        <dbReference type="SAM" id="MobiDB-lite"/>
    </source>
</evidence>